<sequence>MIRIFPMTAAHVAAVAELSAACFSEPWSAALIEAEIENPRGEILVAEKDGVFSGFVSLSFVLDEGTINNIAVKKEMRRTGIAKALLLEADRFAAAHGLSFLTLEVRMSNEAAQALYTSCGYESVGVRRAFYQKPTEDALLMTRFYTEERETV</sequence>
<dbReference type="Pfam" id="PF00583">
    <property type="entry name" value="Acetyltransf_1"/>
    <property type="match status" value="1"/>
</dbReference>
<evidence type="ECO:0000313" key="7">
    <source>
        <dbReference type="EMBL" id="MBM6921473.1"/>
    </source>
</evidence>
<comment type="subcellular location">
    <subcellularLocation>
        <location evidence="5">Cytoplasm</location>
    </subcellularLocation>
</comment>
<dbReference type="PROSITE" id="PS51186">
    <property type="entry name" value="GNAT"/>
    <property type="match status" value="1"/>
</dbReference>
<keyword evidence="8" id="KW-1185">Reference proteome</keyword>
<keyword evidence="7" id="KW-0689">Ribosomal protein</keyword>
<gene>
    <name evidence="7" type="primary">rimI</name>
    <name evidence="7" type="ORF">H6A12_09930</name>
</gene>
<dbReference type="InterPro" id="IPR050680">
    <property type="entry name" value="YpeA/RimI_acetyltransf"/>
</dbReference>
<dbReference type="RefSeq" id="WP_204447445.1">
    <property type="nucleotide sequence ID" value="NZ_JACJKY010000017.1"/>
</dbReference>
<keyword evidence="4" id="KW-0012">Acyltransferase</keyword>
<dbReference type="InterPro" id="IPR016181">
    <property type="entry name" value="Acyl_CoA_acyltransferase"/>
</dbReference>
<proteinExistence type="inferred from homology"/>
<dbReference type="InterPro" id="IPR006464">
    <property type="entry name" value="AcTrfase_RimI/Ard1"/>
</dbReference>
<evidence type="ECO:0000256" key="1">
    <source>
        <dbReference type="ARBA" id="ARBA00005395"/>
    </source>
</evidence>
<dbReference type="GO" id="GO:0005737">
    <property type="term" value="C:cytoplasm"/>
    <property type="evidence" value="ECO:0007669"/>
    <property type="project" value="UniProtKB-SubCell"/>
</dbReference>
<evidence type="ECO:0000256" key="3">
    <source>
        <dbReference type="ARBA" id="ARBA00022679"/>
    </source>
</evidence>
<dbReference type="PANTHER" id="PTHR43420">
    <property type="entry name" value="ACETYLTRANSFERASE"/>
    <property type="match status" value="1"/>
</dbReference>
<evidence type="ECO:0000313" key="8">
    <source>
        <dbReference type="Proteomes" id="UP000774750"/>
    </source>
</evidence>
<reference evidence="7" key="1">
    <citation type="submission" date="2020-08" db="EMBL/GenBank/DDBJ databases">
        <authorList>
            <person name="Cejkova D."/>
            <person name="Kubasova T."/>
            <person name="Jahodarova E."/>
            <person name="Rychlik I."/>
        </authorList>
    </citation>
    <scope>NUCLEOTIDE SEQUENCE</scope>
    <source>
        <strain evidence="7">An559</strain>
    </source>
</reference>
<dbReference type="EMBL" id="JACJKY010000017">
    <property type="protein sequence ID" value="MBM6921473.1"/>
    <property type="molecule type" value="Genomic_DNA"/>
</dbReference>
<accession>A0A938X7Q6</accession>
<dbReference type="NCBIfam" id="TIGR01575">
    <property type="entry name" value="rimI"/>
    <property type="match status" value="1"/>
</dbReference>
<keyword evidence="2 5" id="KW-0963">Cytoplasm</keyword>
<protein>
    <recommendedName>
        <fullName evidence="5">[Ribosomal protein bS18]-alanine N-acetyltransferase</fullName>
        <ecNumber evidence="5">2.3.1.266</ecNumber>
    </recommendedName>
</protein>
<comment type="caution">
    <text evidence="7">The sequence shown here is derived from an EMBL/GenBank/DDBJ whole genome shotgun (WGS) entry which is preliminary data.</text>
</comment>
<comment type="similarity">
    <text evidence="1 5">Belongs to the acetyltransferase family. RimI subfamily.</text>
</comment>
<evidence type="ECO:0000259" key="6">
    <source>
        <dbReference type="PROSITE" id="PS51186"/>
    </source>
</evidence>
<keyword evidence="7" id="KW-0687">Ribonucleoprotein</keyword>
<dbReference type="GO" id="GO:0005840">
    <property type="term" value="C:ribosome"/>
    <property type="evidence" value="ECO:0007669"/>
    <property type="project" value="UniProtKB-KW"/>
</dbReference>
<comment type="catalytic activity">
    <reaction evidence="5">
        <text>N-terminal L-alanyl-[ribosomal protein bS18] + acetyl-CoA = N-terminal N(alpha)-acetyl-L-alanyl-[ribosomal protein bS18] + CoA + H(+)</text>
        <dbReference type="Rhea" id="RHEA:43756"/>
        <dbReference type="Rhea" id="RHEA-COMP:10676"/>
        <dbReference type="Rhea" id="RHEA-COMP:10677"/>
        <dbReference type="ChEBI" id="CHEBI:15378"/>
        <dbReference type="ChEBI" id="CHEBI:57287"/>
        <dbReference type="ChEBI" id="CHEBI:57288"/>
        <dbReference type="ChEBI" id="CHEBI:64718"/>
        <dbReference type="ChEBI" id="CHEBI:83683"/>
        <dbReference type="EC" id="2.3.1.266"/>
    </reaction>
</comment>
<dbReference type="AlphaFoldDB" id="A0A938X7Q6"/>
<dbReference type="Gene3D" id="3.40.630.30">
    <property type="match status" value="1"/>
</dbReference>
<evidence type="ECO:0000256" key="2">
    <source>
        <dbReference type="ARBA" id="ARBA00022490"/>
    </source>
</evidence>
<dbReference type="CDD" id="cd04301">
    <property type="entry name" value="NAT_SF"/>
    <property type="match status" value="1"/>
</dbReference>
<dbReference type="SUPFAM" id="SSF55729">
    <property type="entry name" value="Acyl-CoA N-acyltransferases (Nat)"/>
    <property type="match status" value="1"/>
</dbReference>
<keyword evidence="3" id="KW-0808">Transferase</keyword>
<name>A0A938X7Q6_9FIRM</name>
<dbReference type="PANTHER" id="PTHR43420:SF44">
    <property type="entry name" value="ACETYLTRANSFERASE YPEA"/>
    <property type="match status" value="1"/>
</dbReference>
<dbReference type="Proteomes" id="UP000774750">
    <property type="component" value="Unassembled WGS sequence"/>
</dbReference>
<feature type="domain" description="N-acetyltransferase" evidence="6">
    <location>
        <begin position="2"/>
        <end position="146"/>
    </location>
</feature>
<evidence type="ECO:0000256" key="4">
    <source>
        <dbReference type="ARBA" id="ARBA00023315"/>
    </source>
</evidence>
<reference evidence="7" key="2">
    <citation type="journal article" date="2021" name="Sci. Rep.">
        <title>The distribution of antibiotic resistance genes in chicken gut microbiota commensals.</title>
        <authorList>
            <person name="Juricova H."/>
            <person name="Matiasovicova J."/>
            <person name="Kubasova T."/>
            <person name="Cejkova D."/>
            <person name="Rychlik I."/>
        </authorList>
    </citation>
    <scope>NUCLEOTIDE SEQUENCE</scope>
    <source>
        <strain evidence="7">An559</strain>
    </source>
</reference>
<comment type="function">
    <text evidence="5">Acetylates the N-terminal alanine of ribosomal protein bS18.</text>
</comment>
<dbReference type="EC" id="2.3.1.266" evidence="5"/>
<dbReference type="GO" id="GO:0008999">
    <property type="term" value="F:protein-N-terminal-alanine acetyltransferase activity"/>
    <property type="evidence" value="ECO:0007669"/>
    <property type="project" value="UniProtKB-EC"/>
</dbReference>
<dbReference type="InterPro" id="IPR000182">
    <property type="entry name" value="GNAT_dom"/>
</dbReference>
<organism evidence="7 8">
    <name type="scientific">Merdimmobilis hominis</name>
    <dbReference type="NCBI Taxonomy" id="2897707"/>
    <lineage>
        <taxon>Bacteria</taxon>
        <taxon>Bacillati</taxon>
        <taxon>Bacillota</taxon>
        <taxon>Clostridia</taxon>
        <taxon>Eubacteriales</taxon>
        <taxon>Oscillospiraceae</taxon>
        <taxon>Merdimmobilis</taxon>
    </lineage>
</organism>
<evidence type="ECO:0000256" key="5">
    <source>
        <dbReference type="RuleBase" id="RU363094"/>
    </source>
</evidence>